<keyword evidence="1" id="KW-0472">Membrane</keyword>
<keyword evidence="3" id="KW-0614">Plasmid</keyword>
<name>A0ABM6Z126_9VIBR</name>
<keyword evidence="4" id="KW-1185">Reference proteome</keyword>
<dbReference type="Proteomes" id="UP000262832">
    <property type="component" value="Plasmid pVa1"/>
</dbReference>
<feature type="domain" description="BioF2-like acetyltransferase" evidence="2">
    <location>
        <begin position="185"/>
        <end position="334"/>
    </location>
</feature>
<protein>
    <submittedName>
        <fullName evidence="3">GNAT family N-acetyltransferase</fullName>
    </submittedName>
</protein>
<dbReference type="InterPro" id="IPR038740">
    <property type="entry name" value="BioF2-like_GNAT_dom"/>
</dbReference>
<accession>A0ABM6Z126</accession>
<proteinExistence type="predicted"/>
<dbReference type="Gene3D" id="3.40.630.30">
    <property type="match status" value="1"/>
</dbReference>
<geneLocation type="plasmid" evidence="4">
    <name>pva1</name>
</geneLocation>
<feature type="transmembrane region" description="Helical" evidence="1">
    <location>
        <begin position="37"/>
        <end position="57"/>
    </location>
</feature>
<dbReference type="Pfam" id="PF13480">
    <property type="entry name" value="Acetyltransf_6"/>
    <property type="match status" value="1"/>
</dbReference>
<keyword evidence="1" id="KW-1133">Transmembrane helix</keyword>
<reference evidence="3 4" key="1">
    <citation type="submission" date="2018-08" db="EMBL/GenBank/DDBJ databases">
        <title>Genomic taxonomy of the Vibrionaceae family.</title>
        <authorList>
            <person name="Gomez-Gil B."/>
            <person name="Tanaka M."/>
            <person name="Sawabe T."/>
            <person name="Enciso-Ibarra K."/>
        </authorList>
    </citation>
    <scope>NUCLEOTIDE SEQUENCE [LARGE SCALE GENOMIC DNA]</scope>
    <source>
        <strain evidence="3 4">CAIM 1831</strain>
        <plasmid evidence="4">pva1</plasmid>
    </source>
</reference>
<keyword evidence="1" id="KW-0812">Transmembrane</keyword>
<dbReference type="RefSeq" id="WP_128813650.1">
    <property type="nucleotide sequence ID" value="NZ_CP032095.1"/>
</dbReference>
<organism evidence="3 4">
    <name type="scientific">Vibrio alfacsensis</name>
    <dbReference type="NCBI Taxonomy" id="1074311"/>
    <lineage>
        <taxon>Bacteria</taxon>
        <taxon>Pseudomonadati</taxon>
        <taxon>Pseudomonadota</taxon>
        <taxon>Gammaproteobacteria</taxon>
        <taxon>Vibrionales</taxon>
        <taxon>Vibrionaceae</taxon>
        <taxon>Vibrio</taxon>
    </lineage>
</organism>
<dbReference type="InterPro" id="IPR016181">
    <property type="entry name" value="Acyl_CoA_acyltransferase"/>
</dbReference>
<evidence type="ECO:0000259" key="2">
    <source>
        <dbReference type="Pfam" id="PF13480"/>
    </source>
</evidence>
<evidence type="ECO:0000256" key="1">
    <source>
        <dbReference type="SAM" id="Phobius"/>
    </source>
</evidence>
<dbReference type="EMBL" id="CP032095">
    <property type="protein sequence ID" value="AXY03775.1"/>
    <property type="molecule type" value="Genomic_DNA"/>
</dbReference>
<evidence type="ECO:0000313" key="4">
    <source>
        <dbReference type="Proteomes" id="UP000262832"/>
    </source>
</evidence>
<sequence length="380" mass="44291">MESRKRNDIQCEIYENPCKSWLQNAWMDLEQRARPGFFLTWLWIGTWLNCFVGHYSVIEARRGKKTVGLGILVKQSHSFLFIPLKSKFHLHRTGIPEHDQIWIEYNDFLLDAGDESDIRQAMTECLIYRVKKRDAIVIGASENNKFDGFKQLGLVKRTVWETNNYALDLNALREDKISIPQFLSRNSRYQITRSIRKYSEIGQITLEKATSIEQAKQMLHIAKPLHLARWTDEHAPSGFSNRSFVAFHELLIERGIEAGVVELYHIKAGAETISVVYNFKHDNHVYFYLCAINYVHESTQYKPGLVSHYLLINKALEEGVASYDFMGGKARYKETFSNIRGELSVNQYEHPSSLLMLEHVFRNTKLWLKNKRRSGFYGVN</sequence>
<dbReference type="SUPFAM" id="SSF55729">
    <property type="entry name" value="Acyl-CoA N-acyltransferases (Nat)"/>
    <property type="match status" value="1"/>
</dbReference>
<evidence type="ECO:0000313" key="3">
    <source>
        <dbReference type="EMBL" id="AXY03775.1"/>
    </source>
</evidence>
<gene>
    <name evidence="3" type="ORF">D1115_23140</name>
</gene>